<protein>
    <recommendedName>
        <fullName evidence="3">Endonuclease/exonuclease/phosphatase domain-containing protein</fullName>
    </recommendedName>
</protein>
<gene>
    <name evidence="1" type="primary">Necator_chrV.g18801</name>
    <name evidence="1" type="ORF">RB195_014010</name>
</gene>
<evidence type="ECO:0008006" key="3">
    <source>
        <dbReference type="Google" id="ProtNLM"/>
    </source>
</evidence>
<name>A0ABR1DYD6_NECAM</name>
<organism evidence="1 2">
    <name type="scientific">Necator americanus</name>
    <name type="common">Human hookworm</name>
    <dbReference type="NCBI Taxonomy" id="51031"/>
    <lineage>
        <taxon>Eukaryota</taxon>
        <taxon>Metazoa</taxon>
        <taxon>Ecdysozoa</taxon>
        <taxon>Nematoda</taxon>
        <taxon>Chromadorea</taxon>
        <taxon>Rhabditida</taxon>
        <taxon>Rhabditina</taxon>
        <taxon>Rhabditomorpha</taxon>
        <taxon>Strongyloidea</taxon>
        <taxon>Ancylostomatidae</taxon>
        <taxon>Bunostominae</taxon>
        <taxon>Necator</taxon>
    </lineage>
</organism>
<evidence type="ECO:0000313" key="2">
    <source>
        <dbReference type="Proteomes" id="UP001303046"/>
    </source>
</evidence>
<dbReference type="Proteomes" id="UP001303046">
    <property type="component" value="Unassembled WGS sequence"/>
</dbReference>
<keyword evidence="2" id="KW-1185">Reference proteome</keyword>
<dbReference type="EMBL" id="JAVFWL010000005">
    <property type="protein sequence ID" value="KAK6755380.1"/>
    <property type="molecule type" value="Genomic_DNA"/>
</dbReference>
<sequence length="85" mass="9326">MRICTYNPRTLASDAAIEDLTMQATKSKYDVIGLTEALRRHPMNVVCDTEEEQFLGTCDSDRGVGGVGVNPNMAVNIDSFEQLTT</sequence>
<accession>A0ABR1DYD6</accession>
<evidence type="ECO:0000313" key="1">
    <source>
        <dbReference type="EMBL" id="KAK6755380.1"/>
    </source>
</evidence>
<reference evidence="1 2" key="1">
    <citation type="submission" date="2023-08" db="EMBL/GenBank/DDBJ databases">
        <title>A Necator americanus chromosomal reference genome.</title>
        <authorList>
            <person name="Ilik V."/>
            <person name="Petrzelkova K.J."/>
            <person name="Pardy F."/>
            <person name="Fuh T."/>
            <person name="Niatou-Singa F.S."/>
            <person name="Gouil Q."/>
            <person name="Baker L."/>
            <person name="Ritchie M.E."/>
            <person name="Jex A.R."/>
            <person name="Gazzola D."/>
            <person name="Li H."/>
            <person name="Toshio Fujiwara R."/>
            <person name="Zhan B."/>
            <person name="Aroian R.V."/>
            <person name="Pafco B."/>
            <person name="Schwarz E.M."/>
        </authorList>
    </citation>
    <scope>NUCLEOTIDE SEQUENCE [LARGE SCALE GENOMIC DNA]</scope>
    <source>
        <strain evidence="1 2">Aroian</strain>
        <tissue evidence="1">Whole animal</tissue>
    </source>
</reference>
<proteinExistence type="predicted"/>
<comment type="caution">
    <text evidence="1">The sequence shown here is derived from an EMBL/GenBank/DDBJ whole genome shotgun (WGS) entry which is preliminary data.</text>
</comment>